<evidence type="ECO:0008006" key="2">
    <source>
        <dbReference type="Google" id="ProtNLM"/>
    </source>
</evidence>
<dbReference type="AlphaFoldDB" id="A0A382EDS4"/>
<gene>
    <name evidence="1" type="ORF">METZ01_LOCUS201403</name>
</gene>
<proteinExistence type="predicted"/>
<sequence>MKKLTLLALILIFSQPVFAEIVEVYRWKPYPGKANQLLSDMQEAATIHAAMGISVTINPLDIGSTQNVDYVMRFDDLDSWGRLRDANVASAEWNSFYTRIADDPSGELVQSINATNTDPSVMAGDFESGSVFSVFLWDPAPGRSLELAQGFDTAKSIHEGLGARVETYIEGFGGTDMMYYVMIFDSWSDMANFQESLNSSEEWLAFQVGLLTDTEPAATLVQTFAGSTLAAFD</sequence>
<name>A0A382EDS4_9ZZZZ</name>
<dbReference type="EMBL" id="UINC01043885">
    <property type="protein sequence ID" value="SVB48549.1"/>
    <property type="molecule type" value="Genomic_DNA"/>
</dbReference>
<accession>A0A382EDS4</accession>
<evidence type="ECO:0000313" key="1">
    <source>
        <dbReference type="EMBL" id="SVB48549.1"/>
    </source>
</evidence>
<protein>
    <recommendedName>
        <fullName evidence="2">NIPSNAP domain-containing protein</fullName>
    </recommendedName>
</protein>
<reference evidence="1" key="1">
    <citation type="submission" date="2018-05" db="EMBL/GenBank/DDBJ databases">
        <authorList>
            <person name="Lanie J.A."/>
            <person name="Ng W.-L."/>
            <person name="Kazmierczak K.M."/>
            <person name="Andrzejewski T.M."/>
            <person name="Davidsen T.M."/>
            <person name="Wayne K.J."/>
            <person name="Tettelin H."/>
            <person name="Glass J.I."/>
            <person name="Rusch D."/>
            <person name="Podicherti R."/>
            <person name="Tsui H.-C.T."/>
            <person name="Winkler M.E."/>
        </authorList>
    </citation>
    <scope>NUCLEOTIDE SEQUENCE</scope>
</reference>
<organism evidence="1">
    <name type="scientific">marine metagenome</name>
    <dbReference type="NCBI Taxonomy" id="408172"/>
    <lineage>
        <taxon>unclassified sequences</taxon>
        <taxon>metagenomes</taxon>
        <taxon>ecological metagenomes</taxon>
    </lineage>
</organism>